<accession>A0A1H3BV04</accession>
<dbReference type="PANTHER" id="PTHR21432:SF20">
    <property type="entry name" value="ACETYL-COA HYDROLASE"/>
    <property type="match status" value="1"/>
</dbReference>
<dbReference type="AlphaFoldDB" id="A0A1H3BV04"/>
<name>A0A1H3BV04_9RHOB</name>
<evidence type="ECO:0000313" key="2">
    <source>
        <dbReference type="EMBL" id="SDX45611.1"/>
    </source>
</evidence>
<dbReference type="GO" id="GO:0008775">
    <property type="term" value="F:acetate CoA-transferase activity"/>
    <property type="evidence" value="ECO:0007669"/>
    <property type="project" value="InterPro"/>
</dbReference>
<dbReference type="InterPro" id="IPR037171">
    <property type="entry name" value="NagB/RpiA_transferase-like"/>
</dbReference>
<dbReference type="SUPFAM" id="SSF100950">
    <property type="entry name" value="NagB/RpiA/CoA transferase-like"/>
    <property type="match status" value="2"/>
</dbReference>
<evidence type="ECO:0000259" key="1">
    <source>
        <dbReference type="Pfam" id="PF13336"/>
    </source>
</evidence>
<dbReference type="InterPro" id="IPR017972">
    <property type="entry name" value="Cyt_P450_CS"/>
</dbReference>
<organism evidence="2 3">
    <name type="scientific">Albimonas donghaensis</name>
    <dbReference type="NCBI Taxonomy" id="356660"/>
    <lineage>
        <taxon>Bacteria</taxon>
        <taxon>Pseudomonadati</taxon>
        <taxon>Pseudomonadota</taxon>
        <taxon>Alphaproteobacteria</taxon>
        <taxon>Rhodobacterales</taxon>
        <taxon>Paracoccaceae</taxon>
        <taxon>Albimonas</taxon>
    </lineage>
</organism>
<dbReference type="Gene3D" id="3.40.1080.10">
    <property type="entry name" value="Glutaconate Coenzyme A-transferase"/>
    <property type="match status" value="1"/>
</dbReference>
<dbReference type="OrthoDB" id="9801795at2"/>
<dbReference type="InterPro" id="IPR026888">
    <property type="entry name" value="AcetylCoA_hyd_C"/>
</dbReference>
<evidence type="ECO:0000313" key="3">
    <source>
        <dbReference type="Proteomes" id="UP000199118"/>
    </source>
</evidence>
<dbReference type="EMBL" id="FNMZ01000005">
    <property type="protein sequence ID" value="SDX45611.1"/>
    <property type="molecule type" value="Genomic_DNA"/>
</dbReference>
<keyword evidence="2" id="KW-0808">Transferase</keyword>
<proteinExistence type="predicted"/>
<dbReference type="InterPro" id="IPR038460">
    <property type="entry name" value="AcetylCoA_hyd_C_sf"/>
</dbReference>
<dbReference type="GO" id="GO:0016705">
    <property type="term" value="F:oxidoreductase activity, acting on paired donors, with incorporation or reduction of molecular oxygen"/>
    <property type="evidence" value="ECO:0007669"/>
    <property type="project" value="InterPro"/>
</dbReference>
<reference evidence="2 3" key="1">
    <citation type="submission" date="2016-10" db="EMBL/GenBank/DDBJ databases">
        <authorList>
            <person name="de Groot N.N."/>
        </authorList>
    </citation>
    <scope>NUCLEOTIDE SEQUENCE [LARGE SCALE GENOMIC DNA]</scope>
    <source>
        <strain evidence="2 3">DSM 17890</strain>
    </source>
</reference>
<dbReference type="Gene3D" id="3.30.750.70">
    <property type="entry name" value="4-hydroxybutyrate coenzyme like domains"/>
    <property type="match status" value="1"/>
</dbReference>
<keyword evidence="3" id="KW-1185">Reference proteome</keyword>
<protein>
    <submittedName>
        <fullName evidence="2">4-hydroxybutyrate CoA-transferase</fullName>
    </submittedName>
</protein>
<dbReference type="PANTHER" id="PTHR21432">
    <property type="entry name" value="ACETYL-COA HYDROLASE-RELATED"/>
    <property type="match status" value="1"/>
</dbReference>
<dbReference type="InterPro" id="IPR046433">
    <property type="entry name" value="ActCoA_hydro"/>
</dbReference>
<dbReference type="GO" id="GO:0006083">
    <property type="term" value="P:acetate metabolic process"/>
    <property type="evidence" value="ECO:0007669"/>
    <property type="project" value="InterPro"/>
</dbReference>
<dbReference type="Proteomes" id="UP000199118">
    <property type="component" value="Unassembled WGS sequence"/>
</dbReference>
<dbReference type="Pfam" id="PF13336">
    <property type="entry name" value="AcetylCoA_hyd_C"/>
    <property type="match status" value="1"/>
</dbReference>
<dbReference type="GO" id="GO:0005506">
    <property type="term" value="F:iron ion binding"/>
    <property type="evidence" value="ECO:0007669"/>
    <property type="project" value="InterPro"/>
</dbReference>
<sequence length="420" mass="44155">MPTAPAVSARPPADAWSLFGPGDRVCLAGAGGEPRGALAALAADPELGRGLRFTGAWLPGVNDFDPSEGVPDASASVVFVNPALRAGFEAKRVEFLSLNYWHLDRWLSGPAGLTGAIMQVSPPQDGFVTAGIACDFDQAMLDGAKTVVGEINPAMPVPPGAPRIPVSRFAMLTEAATPLPTYDAGRLPDDLKKVAATIAGMIGPGDTVQVGIGKAAAAVMEALEGHRDLGYHAGLIIEPFKDRLEEDVFSRGITTGTIIGSEDLYSRVAHDPRIRWEAVRVTHHHPTIAAIPRFVSINSGLTVDLMGQTTSEMLGGRQISGHGGSADFQRGARASDGGRAVIALPATARRGTESRIVPRLEPSGVVSLPRGDRDIVVTEYGVADLRWLGIDATAEALIAIAAPEFRDGLANDWDAMRRAM</sequence>
<dbReference type="Gene3D" id="3.40.1080.20">
    <property type="entry name" value="Acetyl-CoA hydrolase/transferase C-terminal domain"/>
    <property type="match status" value="1"/>
</dbReference>
<gene>
    <name evidence="2" type="ORF">SAMN05444336_105164</name>
</gene>
<dbReference type="RefSeq" id="WP_092683226.1">
    <property type="nucleotide sequence ID" value="NZ_FNMZ01000005.1"/>
</dbReference>
<feature type="domain" description="Acetyl-CoA hydrolase/transferase C-terminal" evidence="1">
    <location>
        <begin position="260"/>
        <end position="411"/>
    </location>
</feature>
<dbReference type="STRING" id="356660.SAMN05444336_105164"/>
<dbReference type="PROSITE" id="PS00086">
    <property type="entry name" value="CYTOCHROME_P450"/>
    <property type="match status" value="1"/>
</dbReference>